<evidence type="ECO:0000256" key="1">
    <source>
        <dbReference type="SAM" id="MobiDB-lite"/>
    </source>
</evidence>
<dbReference type="EMBL" id="KN824370">
    <property type="protein sequence ID" value="KIM21846.1"/>
    <property type="molecule type" value="Genomic_DNA"/>
</dbReference>
<accession>A0A0C3ARD1</accession>
<gene>
    <name evidence="3" type="ORF">M408DRAFT_300227</name>
</gene>
<organism evidence="3 4">
    <name type="scientific">Serendipita vermifera MAFF 305830</name>
    <dbReference type="NCBI Taxonomy" id="933852"/>
    <lineage>
        <taxon>Eukaryota</taxon>
        <taxon>Fungi</taxon>
        <taxon>Dikarya</taxon>
        <taxon>Basidiomycota</taxon>
        <taxon>Agaricomycotina</taxon>
        <taxon>Agaricomycetes</taxon>
        <taxon>Sebacinales</taxon>
        <taxon>Serendipitaceae</taxon>
        <taxon>Serendipita</taxon>
    </lineage>
</organism>
<dbReference type="HOGENOM" id="CLU_729912_0_0_1"/>
<feature type="transmembrane region" description="Helical" evidence="2">
    <location>
        <begin position="270"/>
        <end position="292"/>
    </location>
</feature>
<proteinExistence type="predicted"/>
<sequence length="379" mass="39488">MAVASGNALTGAETTAFWDCTSLLTSTHVNYCADVAATPWGPCDGTCLFNDQAAMPELYLSCFTAPADIKNIMQNSGNFLLTFDVMIVWLPNSTVPNDPPASQIQVNAMIALATINQSSWIPVLSKSASSGSFTSFSWRSIIPSQDYTRTSASVKINLDHAPAGNGSYGIYVDKVVLSAFTPTSSGSSTLSATVLASTATALTSGQSSTASRLTTASGNQTALSSIIPSGSSSQQNNGDTALSSSFANSPSNPGGSTTASSNGPPFNSSMLVGTIVGLLGLLFIAICAYLWVRRAQRRKASHIKLESSLHLSSPPYTRTAYPVIGDHKNALLPINAKADRIQSTPTREGIAPAYDLDRPPAYDDAGQTTPGGSGQSPLR</sequence>
<evidence type="ECO:0000313" key="4">
    <source>
        <dbReference type="Proteomes" id="UP000054097"/>
    </source>
</evidence>
<keyword evidence="4" id="KW-1185">Reference proteome</keyword>
<keyword evidence="2" id="KW-0472">Membrane</keyword>
<evidence type="ECO:0000256" key="2">
    <source>
        <dbReference type="SAM" id="Phobius"/>
    </source>
</evidence>
<name>A0A0C3ARD1_SERVB</name>
<keyword evidence="2" id="KW-0812">Transmembrane</keyword>
<dbReference type="AlphaFoldDB" id="A0A0C3ARD1"/>
<evidence type="ECO:0000313" key="3">
    <source>
        <dbReference type="EMBL" id="KIM21846.1"/>
    </source>
</evidence>
<protein>
    <submittedName>
        <fullName evidence="3">Uncharacterized protein</fullName>
    </submittedName>
</protein>
<keyword evidence="2" id="KW-1133">Transmembrane helix</keyword>
<dbReference type="Proteomes" id="UP000054097">
    <property type="component" value="Unassembled WGS sequence"/>
</dbReference>
<feature type="region of interest" description="Disordered" evidence="1">
    <location>
        <begin position="347"/>
        <end position="379"/>
    </location>
</feature>
<reference evidence="4" key="2">
    <citation type="submission" date="2015-01" db="EMBL/GenBank/DDBJ databases">
        <title>Evolutionary Origins and Diversification of the Mycorrhizal Mutualists.</title>
        <authorList>
            <consortium name="DOE Joint Genome Institute"/>
            <consortium name="Mycorrhizal Genomics Consortium"/>
            <person name="Kohler A."/>
            <person name="Kuo A."/>
            <person name="Nagy L.G."/>
            <person name="Floudas D."/>
            <person name="Copeland A."/>
            <person name="Barry K.W."/>
            <person name="Cichocki N."/>
            <person name="Veneault-Fourrey C."/>
            <person name="LaButti K."/>
            <person name="Lindquist E.A."/>
            <person name="Lipzen A."/>
            <person name="Lundell T."/>
            <person name="Morin E."/>
            <person name="Murat C."/>
            <person name="Riley R."/>
            <person name="Ohm R."/>
            <person name="Sun H."/>
            <person name="Tunlid A."/>
            <person name="Henrissat B."/>
            <person name="Grigoriev I.V."/>
            <person name="Hibbett D.S."/>
            <person name="Martin F."/>
        </authorList>
    </citation>
    <scope>NUCLEOTIDE SEQUENCE [LARGE SCALE GENOMIC DNA]</scope>
    <source>
        <strain evidence="4">MAFF 305830</strain>
    </source>
</reference>
<feature type="compositionally biased region" description="Gly residues" evidence="1">
    <location>
        <begin position="369"/>
        <end position="379"/>
    </location>
</feature>
<feature type="compositionally biased region" description="Polar residues" evidence="1">
    <location>
        <begin position="239"/>
        <end position="263"/>
    </location>
</feature>
<reference evidence="3 4" key="1">
    <citation type="submission" date="2014-04" db="EMBL/GenBank/DDBJ databases">
        <authorList>
            <consortium name="DOE Joint Genome Institute"/>
            <person name="Kuo A."/>
            <person name="Zuccaro A."/>
            <person name="Kohler A."/>
            <person name="Nagy L.G."/>
            <person name="Floudas D."/>
            <person name="Copeland A."/>
            <person name="Barry K.W."/>
            <person name="Cichocki N."/>
            <person name="Veneault-Fourrey C."/>
            <person name="LaButti K."/>
            <person name="Lindquist E.A."/>
            <person name="Lipzen A."/>
            <person name="Lundell T."/>
            <person name="Morin E."/>
            <person name="Murat C."/>
            <person name="Sun H."/>
            <person name="Tunlid A."/>
            <person name="Henrissat B."/>
            <person name="Grigoriev I.V."/>
            <person name="Hibbett D.S."/>
            <person name="Martin F."/>
            <person name="Nordberg H.P."/>
            <person name="Cantor M.N."/>
            <person name="Hua S.X."/>
        </authorList>
    </citation>
    <scope>NUCLEOTIDE SEQUENCE [LARGE SCALE GENOMIC DNA]</scope>
    <source>
        <strain evidence="3 4">MAFF 305830</strain>
    </source>
</reference>
<feature type="region of interest" description="Disordered" evidence="1">
    <location>
        <begin position="224"/>
        <end position="263"/>
    </location>
</feature>
<feature type="compositionally biased region" description="Low complexity" evidence="1">
    <location>
        <begin position="224"/>
        <end position="238"/>
    </location>
</feature>